<evidence type="ECO:0000313" key="11">
    <source>
        <dbReference type="Proteomes" id="UP000308197"/>
    </source>
</evidence>
<dbReference type="GO" id="GO:0005634">
    <property type="term" value="C:nucleus"/>
    <property type="evidence" value="ECO:0007669"/>
    <property type="project" value="TreeGrafter"/>
</dbReference>
<keyword evidence="6" id="KW-0804">Transcription</keyword>
<dbReference type="AlphaFoldDB" id="A0A5C3PU84"/>
<dbReference type="PANTHER" id="PTHR10237">
    <property type="entry name" value="DEFORMED EPIDERMAL AUTOREGULATORY FACTOR 1 HOMOLOG SUPPRESSIN"/>
    <property type="match status" value="1"/>
</dbReference>
<organism evidence="10 11">
    <name type="scientific">Polyporus arcularius HHB13444</name>
    <dbReference type="NCBI Taxonomy" id="1314778"/>
    <lineage>
        <taxon>Eukaryota</taxon>
        <taxon>Fungi</taxon>
        <taxon>Dikarya</taxon>
        <taxon>Basidiomycota</taxon>
        <taxon>Agaricomycotina</taxon>
        <taxon>Agaricomycetes</taxon>
        <taxon>Polyporales</taxon>
        <taxon>Polyporaceae</taxon>
        <taxon>Polyporus</taxon>
    </lineage>
</organism>
<evidence type="ECO:0000256" key="6">
    <source>
        <dbReference type="ARBA" id="ARBA00023163"/>
    </source>
</evidence>
<dbReference type="InterPro" id="IPR024119">
    <property type="entry name" value="TF_DEAF-1"/>
</dbReference>
<name>A0A5C3PU84_9APHY</name>
<dbReference type="EMBL" id="ML210985">
    <property type="protein sequence ID" value="TFK93226.1"/>
    <property type="molecule type" value="Genomic_DNA"/>
</dbReference>
<dbReference type="SUPFAM" id="SSF144232">
    <property type="entry name" value="HIT/MYND zinc finger-like"/>
    <property type="match status" value="1"/>
</dbReference>
<evidence type="ECO:0000256" key="5">
    <source>
        <dbReference type="ARBA" id="ARBA00023125"/>
    </source>
</evidence>
<feature type="domain" description="MYND-type" evidence="9">
    <location>
        <begin position="664"/>
        <end position="702"/>
    </location>
</feature>
<accession>A0A5C3PU84</accession>
<dbReference type="InterPro" id="IPR002893">
    <property type="entry name" value="Znf_MYND"/>
</dbReference>
<evidence type="ECO:0000256" key="8">
    <source>
        <dbReference type="PROSITE-ProRule" id="PRU00134"/>
    </source>
</evidence>
<keyword evidence="1" id="KW-0479">Metal-binding</keyword>
<evidence type="ECO:0000256" key="1">
    <source>
        <dbReference type="ARBA" id="ARBA00022723"/>
    </source>
</evidence>
<evidence type="ECO:0000256" key="2">
    <source>
        <dbReference type="ARBA" id="ARBA00022771"/>
    </source>
</evidence>
<proteinExistence type="predicted"/>
<dbReference type="Proteomes" id="UP000308197">
    <property type="component" value="Unassembled WGS sequence"/>
</dbReference>
<sequence>MQAPRRIVRARDVYASAEDSEYIESLEIELQIAHIRSRLNLPCVLKEDGRPENIRYSTLRRVHSRIKDICNRIEFLYGRAVEKGHWGVVKAIVYVLGELCQDGILCDELFQRLDLFVKLAHILSSPVNWYFPLELLAMGVRRGSSATRLSIAQHGSMLNWIFEAHTNDPRAAAFNTIICAHSLEAIFFASPPEPDLLLTTPFTALMYATLRALRIHHDTATLDAIRHGLVVLALGWLNAVMDDSQYMRGSLDLFAALTQNQHNGIRATALRVFLDVNNDHPSRSTGSPGSWPPVVPPELRQLMAEHGRRTCETDLLVQTTESFRRAFSTLADDRDFRKFGSTTASLLQHGPIAYDSLVSLLPPDGEFSSASWADCLLRAGQSLRVNGGIMDRDAADIVELEHLALTRPHQFEPVARSVIHGNPQLGYAYLLLSRFLEDREEALRVAQRGLECKDLSPYLRRQLMLSIADDLLRKSWVLLLSGDLTDPFVRSRGSRCLEEGAKTVDAMLRDPDIPLDSPELWRVLHYSFVNIVLSAGSNLEVELAEFKRTTLPLIEACETVLEGMGYDLQSNQMRRGREAFLKHLSNTGEDETIDGIAQRFDQLIRDIPAPAYDDPDGDIEHDLYTHWWNVEAEMLIPSTRLGPLMCTCARCPEAFAGAVPLDGCQSCGRPTAALKRCSRCRSVLYCSTHCQRADWPRHRETCADPN</sequence>
<keyword evidence="7" id="KW-0539">Nucleus</keyword>
<evidence type="ECO:0000313" key="10">
    <source>
        <dbReference type="EMBL" id="TFK93226.1"/>
    </source>
</evidence>
<keyword evidence="3" id="KW-0862">Zinc</keyword>
<dbReference type="PANTHER" id="PTHR10237:SF1">
    <property type="entry name" value="DEFORMED EPIDERMAL AUTOREGULATORY FACTOR 1 HOMOLOG"/>
    <property type="match status" value="1"/>
</dbReference>
<dbReference type="GO" id="GO:0000981">
    <property type="term" value="F:DNA-binding transcription factor activity, RNA polymerase II-specific"/>
    <property type="evidence" value="ECO:0007669"/>
    <property type="project" value="TreeGrafter"/>
</dbReference>
<evidence type="ECO:0000256" key="4">
    <source>
        <dbReference type="ARBA" id="ARBA00023015"/>
    </source>
</evidence>
<keyword evidence="5" id="KW-0238">DNA-binding</keyword>
<keyword evidence="11" id="KW-1185">Reference proteome</keyword>
<dbReference type="GO" id="GO:0003677">
    <property type="term" value="F:DNA binding"/>
    <property type="evidence" value="ECO:0007669"/>
    <property type="project" value="UniProtKB-KW"/>
</dbReference>
<dbReference type="PROSITE" id="PS50865">
    <property type="entry name" value="ZF_MYND_2"/>
    <property type="match status" value="1"/>
</dbReference>
<evidence type="ECO:0000256" key="3">
    <source>
        <dbReference type="ARBA" id="ARBA00022833"/>
    </source>
</evidence>
<dbReference type="InParanoid" id="A0A5C3PU84"/>
<evidence type="ECO:0000256" key="7">
    <source>
        <dbReference type="ARBA" id="ARBA00023242"/>
    </source>
</evidence>
<dbReference type="Pfam" id="PF01753">
    <property type="entry name" value="zf-MYND"/>
    <property type="match status" value="1"/>
</dbReference>
<keyword evidence="2 8" id="KW-0863">Zinc-finger</keyword>
<gene>
    <name evidence="10" type="ORF">K466DRAFT_145913</name>
</gene>
<evidence type="ECO:0000259" key="9">
    <source>
        <dbReference type="PROSITE" id="PS50865"/>
    </source>
</evidence>
<keyword evidence="4" id="KW-0805">Transcription regulation</keyword>
<dbReference type="PROSITE" id="PS01360">
    <property type="entry name" value="ZF_MYND_1"/>
    <property type="match status" value="1"/>
</dbReference>
<dbReference type="Gene3D" id="6.10.140.2220">
    <property type="match status" value="1"/>
</dbReference>
<dbReference type="GO" id="GO:0008270">
    <property type="term" value="F:zinc ion binding"/>
    <property type="evidence" value="ECO:0007669"/>
    <property type="project" value="UniProtKB-KW"/>
</dbReference>
<reference evidence="10 11" key="1">
    <citation type="journal article" date="2019" name="Nat. Ecol. Evol.">
        <title>Megaphylogeny resolves global patterns of mushroom evolution.</title>
        <authorList>
            <person name="Varga T."/>
            <person name="Krizsan K."/>
            <person name="Foldi C."/>
            <person name="Dima B."/>
            <person name="Sanchez-Garcia M."/>
            <person name="Sanchez-Ramirez S."/>
            <person name="Szollosi G.J."/>
            <person name="Szarkandi J.G."/>
            <person name="Papp V."/>
            <person name="Albert L."/>
            <person name="Andreopoulos W."/>
            <person name="Angelini C."/>
            <person name="Antonin V."/>
            <person name="Barry K.W."/>
            <person name="Bougher N.L."/>
            <person name="Buchanan P."/>
            <person name="Buyck B."/>
            <person name="Bense V."/>
            <person name="Catcheside P."/>
            <person name="Chovatia M."/>
            <person name="Cooper J."/>
            <person name="Damon W."/>
            <person name="Desjardin D."/>
            <person name="Finy P."/>
            <person name="Geml J."/>
            <person name="Haridas S."/>
            <person name="Hughes K."/>
            <person name="Justo A."/>
            <person name="Karasinski D."/>
            <person name="Kautmanova I."/>
            <person name="Kiss B."/>
            <person name="Kocsube S."/>
            <person name="Kotiranta H."/>
            <person name="LaButti K.M."/>
            <person name="Lechner B.E."/>
            <person name="Liimatainen K."/>
            <person name="Lipzen A."/>
            <person name="Lukacs Z."/>
            <person name="Mihaltcheva S."/>
            <person name="Morgado L.N."/>
            <person name="Niskanen T."/>
            <person name="Noordeloos M.E."/>
            <person name="Ohm R.A."/>
            <person name="Ortiz-Santana B."/>
            <person name="Ovrebo C."/>
            <person name="Racz N."/>
            <person name="Riley R."/>
            <person name="Savchenko A."/>
            <person name="Shiryaev A."/>
            <person name="Soop K."/>
            <person name="Spirin V."/>
            <person name="Szebenyi C."/>
            <person name="Tomsovsky M."/>
            <person name="Tulloss R.E."/>
            <person name="Uehling J."/>
            <person name="Grigoriev I.V."/>
            <person name="Vagvolgyi C."/>
            <person name="Papp T."/>
            <person name="Martin F.M."/>
            <person name="Miettinen O."/>
            <person name="Hibbett D.S."/>
            <person name="Nagy L.G."/>
        </authorList>
    </citation>
    <scope>NUCLEOTIDE SEQUENCE [LARGE SCALE GENOMIC DNA]</scope>
    <source>
        <strain evidence="10 11">HHB13444</strain>
    </source>
</reference>
<protein>
    <recommendedName>
        <fullName evidence="9">MYND-type domain-containing protein</fullName>
    </recommendedName>
</protein>